<name>A0AC35GKW4_9BILA</name>
<dbReference type="Proteomes" id="UP000887580">
    <property type="component" value="Unplaced"/>
</dbReference>
<dbReference type="WBParaSite" id="PS1159_v2.g6273.t1">
    <property type="protein sequence ID" value="PS1159_v2.g6273.t1"/>
    <property type="gene ID" value="PS1159_v2.g6273"/>
</dbReference>
<evidence type="ECO:0000313" key="2">
    <source>
        <dbReference type="WBParaSite" id="PS1159_v2.g6273.t1"/>
    </source>
</evidence>
<proteinExistence type="predicted"/>
<accession>A0AC35GKW4</accession>
<reference evidence="2" key="1">
    <citation type="submission" date="2022-11" db="UniProtKB">
        <authorList>
            <consortium name="WormBaseParasite"/>
        </authorList>
    </citation>
    <scope>IDENTIFICATION</scope>
</reference>
<evidence type="ECO:0000313" key="1">
    <source>
        <dbReference type="Proteomes" id="UP000887580"/>
    </source>
</evidence>
<sequence>MAFWDDFEDESASLIKKLDNESVTLQTIVGDPMCLMLIRDENTKIVDYFSQPVIFRQLFHVALNTDIDNSMNDTEQYQFAYQCCEVLCYQQNKLYNAYLDDEEILDFLTTFLDKKKKSINHLIASFYARVLLSLYSFDHTKVLDALSKTNFLDTALQLLKFSAIAELLYNLTTCIPLESRDGVKKYFIENDFGKKLCNSFKTTNDFIQIENTGSLWAEFVKNMRDFCQSYSRDDDFLQHLEHPDLILELLNFMFPEDKSQRDPAVIVSGCLVLMAVLDRQNDVGLPSSDLNKTEDRSKLFNPDADFKCEEICAKFIAHIIDATLDAAKDHDGDVLARSMIVLEGIFNTSQSKNHGEFVEQLKKANFGKVFDFVKENPTISLLNTSLQNVVSYMLHCVVSEEDQCISYLFNDLKITSIILNALNDIPESTSNVAIFGARAFFYRLAERIAFAKEQSQNNSRIINHLADFDEWNAFASTKLVDYLQENSTTDLNHSMSTRNHSMSDLSSRLEIAVDEVVDIGINELEPTFKAETVQSPTTQMIENLEKLNDKKSDDLFERYRTEMQKEKTADDSADNDDELFDLLNRPSTKAAATMDVDDWPTSSSTAKIHNDDDGSDDELELFRKLKPATSQAHASDPDWPVTTLPPPLKNDDIWDDFGTAISDDFPTKEKNDS</sequence>
<protein>
    <submittedName>
        <fullName evidence="2">Uncharacterized protein</fullName>
    </submittedName>
</protein>
<organism evidence="1 2">
    <name type="scientific">Panagrolaimus sp. PS1159</name>
    <dbReference type="NCBI Taxonomy" id="55785"/>
    <lineage>
        <taxon>Eukaryota</taxon>
        <taxon>Metazoa</taxon>
        <taxon>Ecdysozoa</taxon>
        <taxon>Nematoda</taxon>
        <taxon>Chromadorea</taxon>
        <taxon>Rhabditida</taxon>
        <taxon>Tylenchina</taxon>
        <taxon>Panagrolaimomorpha</taxon>
        <taxon>Panagrolaimoidea</taxon>
        <taxon>Panagrolaimidae</taxon>
        <taxon>Panagrolaimus</taxon>
    </lineage>
</organism>